<reference evidence="1 2" key="1">
    <citation type="journal article" date="2005" name="Science">
        <title>The genome sequence of Trypanosoma cruzi, etiologic agent of Chagas disease.</title>
        <authorList>
            <person name="El-Sayed N.M."/>
            <person name="Myler P.J."/>
            <person name="Bartholomeu D.C."/>
            <person name="Nilsson D."/>
            <person name="Aggarwal G."/>
            <person name="Tran A.N."/>
            <person name="Ghedin E."/>
            <person name="Worthey E.A."/>
            <person name="Delcher A.L."/>
            <person name="Blandin G."/>
            <person name="Westenberger S.J."/>
            <person name="Caler E."/>
            <person name="Cerqueira G.C."/>
            <person name="Branche C."/>
            <person name="Haas B."/>
            <person name="Anupama A."/>
            <person name="Arner E."/>
            <person name="Aslund L."/>
            <person name="Attipoe P."/>
            <person name="Bontempi E."/>
            <person name="Bringaud F."/>
            <person name="Burton P."/>
            <person name="Cadag E."/>
            <person name="Campbell D.A."/>
            <person name="Carrington M."/>
            <person name="Crabtree J."/>
            <person name="Darban H."/>
            <person name="da Silveira J.F."/>
            <person name="de Jong P."/>
            <person name="Edwards K."/>
            <person name="Englund P.T."/>
            <person name="Fazelina G."/>
            <person name="Feldblyum T."/>
            <person name="Ferella M."/>
            <person name="Frasch A.C."/>
            <person name="Gull K."/>
            <person name="Horn D."/>
            <person name="Hou L."/>
            <person name="Huang Y."/>
            <person name="Kindlund E."/>
            <person name="Klingbeil M."/>
            <person name="Kluge S."/>
            <person name="Koo H."/>
            <person name="Lacerda D."/>
            <person name="Levin M.J."/>
            <person name="Lorenzi H."/>
            <person name="Louie T."/>
            <person name="Machado C.R."/>
            <person name="McCulloch R."/>
            <person name="McKenna A."/>
            <person name="Mizuno Y."/>
            <person name="Mottram J.C."/>
            <person name="Nelson S."/>
            <person name="Ochaya S."/>
            <person name="Osoegawa K."/>
            <person name="Pai G."/>
            <person name="Parsons M."/>
            <person name="Pentony M."/>
            <person name="Pettersson U."/>
            <person name="Pop M."/>
            <person name="Ramirez J.L."/>
            <person name="Rinta J."/>
            <person name="Robertson L."/>
            <person name="Salzberg S.L."/>
            <person name="Sanchez D.O."/>
            <person name="Seyler A."/>
            <person name="Sharma R."/>
            <person name="Shetty J."/>
            <person name="Simpson A.J."/>
            <person name="Sisk E."/>
            <person name="Tammi M.T."/>
            <person name="Tarleton R."/>
            <person name="Teixeira S."/>
            <person name="Van Aken S."/>
            <person name="Vogt C."/>
            <person name="Ward P.N."/>
            <person name="Wickstead B."/>
            <person name="Wortman J."/>
            <person name="White O."/>
            <person name="Fraser C.M."/>
            <person name="Stuart K.D."/>
            <person name="Andersson B."/>
        </authorList>
    </citation>
    <scope>NUCLEOTIDE SEQUENCE [LARGE SCALE GENOMIC DNA]</scope>
    <source>
        <strain evidence="1 2">CL Brener</strain>
    </source>
</reference>
<dbReference type="KEGG" id="tcr:410199.10"/>
<evidence type="ECO:0000313" key="2">
    <source>
        <dbReference type="Proteomes" id="UP000002296"/>
    </source>
</evidence>
<proteinExistence type="predicted"/>
<keyword evidence="2" id="KW-1185">Reference proteome</keyword>
<dbReference type="PaxDb" id="353153-Q4CRH1"/>
<dbReference type="Proteomes" id="UP000002296">
    <property type="component" value="Unassembled WGS sequence"/>
</dbReference>
<comment type="caution">
    <text evidence="1">The sequence shown here is derived from an EMBL/GenBank/DDBJ whole genome shotgun (WGS) entry which is preliminary data.</text>
</comment>
<dbReference type="EMBL" id="AAHK01002278">
    <property type="protein sequence ID" value="EAN82869.1"/>
    <property type="molecule type" value="Genomic_DNA"/>
</dbReference>
<protein>
    <submittedName>
        <fullName evidence="1">Uncharacterized protein</fullName>
    </submittedName>
</protein>
<organism evidence="1 2">
    <name type="scientific">Trypanosoma cruzi (strain CL Brener)</name>
    <dbReference type="NCBI Taxonomy" id="353153"/>
    <lineage>
        <taxon>Eukaryota</taxon>
        <taxon>Discoba</taxon>
        <taxon>Euglenozoa</taxon>
        <taxon>Kinetoplastea</taxon>
        <taxon>Metakinetoplastina</taxon>
        <taxon>Trypanosomatida</taxon>
        <taxon>Trypanosomatidae</taxon>
        <taxon>Trypanosoma</taxon>
        <taxon>Schizotrypanum</taxon>
    </lineage>
</organism>
<dbReference type="GeneID" id="3534258"/>
<dbReference type="RefSeq" id="XP_804720.1">
    <property type="nucleotide sequence ID" value="XM_799627.1"/>
</dbReference>
<sequence length="153" mass="16968">MTVLVVRASELALNTLLKDYRGAGVCFEHRGAFVNDGLLLTRHKGAEQVSVTYKRVFRTLFEHFICVGDKKRRQKYIGKGAGFHHETDGTEGICQRIALLFYFIVCGLAFFSVEEGACERRLCTSVDVMVVSETAFLSGITGENVLLRSCGHG</sequence>
<accession>Q4CRH1</accession>
<gene>
    <name evidence="1" type="ORF">Tc00.1047053410199.10</name>
</gene>
<dbReference type="InParanoid" id="Q4CRH1"/>
<dbReference type="AlphaFoldDB" id="Q4CRH1"/>
<evidence type="ECO:0000313" key="1">
    <source>
        <dbReference type="EMBL" id="EAN82869.1"/>
    </source>
</evidence>
<name>Q4CRH1_TRYCC</name>